<dbReference type="InterPro" id="IPR033557">
    <property type="entry name" value="CIMAP2"/>
</dbReference>
<proteinExistence type="predicted"/>
<dbReference type="RefSeq" id="XP_014668077.1">
    <property type="nucleotide sequence ID" value="XM_014812591.1"/>
</dbReference>
<evidence type="ECO:0000313" key="2">
    <source>
        <dbReference type="RefSeq" id="XP_014668077.1"/>
    </source>
</evidence>
<dbReference type="GeneID" id="106809503"/>
<keyword evidence="1" id="KW-1185">Reference proteome</keyword>
<sequence length="411" mass="46023">MAVKRFRGAPFGVQTARFDVTAIHPTNKVPGTFIQVSYDKRSTTTQMRRLGPGSYDIEIGSFNPATIQQNATGPGWQRQYEMAQFSQLPHIRHRKQWKHKKNIERKLGPSTYEIQDFLEVLHQKPRSVLGVCQSKECRFKDNDKNIPGPGTYGKAGIPSTLLEEKAMRSASTVGLLDAGSSTPRTLPGVGSDLGPGTYSSQCFIGRLAKQVTSLRGPYDIYTGERDKPLTTGHYAKNLAGNLGPGHYELNSFLEEWHSSQNSHKGTFSKVEQYQRSPSERIYFSCLSQCPRNETEPGPTHYSARDVRRTCNAVINSPGFLSSTTRNDKKAEIFFTKNFNSVGPGRYQLQRWQESQHRNGMCSAFNSGSSRPGPVSDKFLRERIQSKVIPVKDRLFIVDPVSANSRVMLPVL</sequence>
<dbReference type="InterPro" id="IPR010736">
    <property type="entry name" value="SHIPPO-rpt"/>
</dbReference>
<dbReference type="PANTHER" id="PTHR34914:SF1">
    <property type="entry name" value="LYMPHOCYTE EXPANSION MOLECULE"/>
    <property type="match status" value="1"/>
</dbReference>
<organism evidence="1 2">
    <name type="scientific">Priapulus caudatus</name>
    <name type="common">Priapulid worm</name>
    <dbReference type="NCBI Taxonomy" id="37621"/>
    <lineage>
        <taxon>Eukaryota</taxon>
        <taxon>Metazoa</taxon>
        <taxon>Ecdysozoa</taxon>
        <taxon>Scalidophora</taxon>
        <taxon>Priapulida</taxon>
        <taxon>Priapulimorpha</taxon>
        <taxon>Priapulimorphida</taxon>
        <taxon>Priapulidae</taxon>
        <taxon>Priapulus</taxon>
    </lineage>
</organism>
<reference evidence="2" key="1">
    <citation type="submission" date="2025-08" db="UniProtKB">
        <authorList>
            <consortium name="RefSeq"/>
        </authorList>
    </citation>
    <scope>IDENTIFICATION</scope>
</reference>
<name>A0ABM1E7A6_PRICU</name>
<dbReference type="Proteomes" id="UP000695022">
    <property type="component" value="Unplaced"/>
</dbReference>
<dbReference type="PANTHER" id="PTHR34914">
    <property type="entry name" value="LYMPHOCYTE EXPANSION MOLECULE"/>
    <property type="match status" value="1"/>
</dbReference>
<gene>
    <name evidence="2" type="primary">LOC106809503</name>
</gene>
<dbReference type="Pfam" id="PF07004">
    <property type="entry name" value="SHIPPO-rpt"/>
    <property type="match status" value="1"/>
</dbReference>
<evidence type="ECO:0000313" key="1">
    <source>
        <dbReference type="Proteomes" id="UP000695022"/>
    </source>
</evidence>
<protein>
    <submittedName>
        <fullName evidence="2">Uncharacterized protein C1orf177-like isoform X1</fullName>
    </submittedName>
</protein>
<accession>A0ABM1E7A6</accession>